<evidence type="ECO:0000259" key="1">
    <source>
        <dbReference type="Pfam" id="PF00561"/>
    </source>
</evidence>
<name>A0A150WL41_BDEBC</name>
<protein>
    <submittedName>
        <fullName evidence="2">Hydrolase</fullName>
    </submittedName>
</protein>
<dbReference type="EMBL" id="LUKF01000012">
    <property type="protein sequence ID" value="KYG64612.1"/>
    <property type="molecule type" value="Genomic_DNA"/>
</dbReference>
<dbReference type="InterPro" id="IPR050266">
    <property type="entry name" value="AB_hydrolase_sf"/>
</dbReference>
<dbReference type="Proteomes" id="UP000075391">
    <property type="component" value="Unassembled WGS sequence"/>
</dbReference>
<dbReference type="InterPro" id="IPR029058">
    <property type="entry name" value="AB_hydrolase_fold"/>
</dbReference>
<dbReference type="GO" id="GO:0016787">
    <property type="term" value="F:hydrolase activity"/>
    <property type="evidence" value="ECO:0007669"/>
    <property type="project" value="UniProtKB-KW"/>
</dbReference>
<gene>
    <name evidence="2" type="ORF">AZI85_04175</name>
</gene>
<dbReference type="AlphaFoldDB" id="A0A150WL41"/>
<dbReference type="SUPFAM" id="SSF53474">
    <property type="entry name" value="alpha/beta-Hydrolases"/>
    <property type="match status" value="1"/>
</dbReference>
<dbReference type="InterPro" id="IPR000073">
    <property type="entry name" value="AB_hydrolase_1"/>
</dbReference>
<evidence type="ECO:0000313" key="3">
    <source>
        <dbReference type="Proteomes" id="UP000075391"/>
    </source>
</evidence>
<dbReference type="OrthoDB" id="9799989at2"/>
<reference evidence="2 3" key="1">
    <citation type="submission" date="2016-03" db="EMBL/GenBank/DDBJ databases">
        <authorList>
            <person name="Ploux O."/>
        </authorList>
    </citation>
    <scope>NUCLEOTIDE SEQUENCE [LARGE SCALE GENOMIC DNA]</scope>
    <source>
        <strain evidence="2 3">BER2</strain>
    </source>
</reference>
<accession>A0A150WL41</accession>
<organism evidence="2 3">
    <name type="scientific">Bdellovibrio bacteriovorus</name>
    <dbReference type="NCBI Taxonomy" id="959"/>
    <lineage>
        <taxon>Bacteria</taxon>
        <taxon>Pseudomonadati</taxon>
        <taxon>Bdellovibrionota</taxon>
        <taxon>Bdellovibrionia</taxon>
        <taxon>Bdellovibrionales</taxon>
        <taxon>Pseudobdellovibrionaceae</taxon>
        <taxon>Bdellovibrio</taxon>
    </lineage>
</organism>
<feature type="domain" description="AB hydrolase-1" evidence="1">
    <location>
        <begin position="14"/>
        <end position="251"/>
    </location>
</feature>
<evidence type="ECO:0000313" key="2">
    <source>
        <dbReference type="EMBL" id="KYG64612.1"/>
    </source>
</evidence>
<dbReference type="RefSeq" id="WP_063243580.1">
    <property type="nucleotide sequence ID" value="NZ_LUKF01000012.1"/>
</dbReference>
<proteinExistence type="predicted"/>
<dbReference type="Pfam" id="PF00561">
    <property type="entry name" value="Abhydrolase_1"/>
    <property type="match status" value="1"/>
</dbReference>
<keyword evidence="2" id="KW-0378">Hydrolase</keyword>
<sequence length="269" mass="30874">MSHKITFRERGQGPILILLHGYGGSVHHWEAVAENLSSQYRVVVPNLTHVYLSTDKLFFTVQVEVLAKFIKEHFPDEKVAVAGLSYGGALAWGLATQHPHLVQKTVLINPMVTDPVKHFLPKELRFFFSVPLNLKSIYVMLSTPMGRLFLKRAAQIFRDERSEGVTAIENLKGRKLQFVAHMIHHFSWILRSEDWNFWHQRLYTYRGECRLIFDTEDLLFDQGAYRKFAHHIGCEDVIALTGAGHLAIKTRPETIAQLIKEFLNDKVAA</sequence>
<dbReference type="Gene3D" id="3.40.50.1820">
    <property type="entry name" value="alpha/beta hydrolase"/>
    <property type="match status" value="1"/>
</dbReference>
<comment type="caution">
    <text evidence="2">The sequence shown here is derived from an EMBL/GenBank/DDBJ whole genome shotgun (WGS) entry which is preliminary data.</text>
</comment>
<dbReference type="PANTHER" id="PTHR43798">
    <property type="entry name" value="MONOACYLGLYCEROL LIPASE"/>
    <property type="match status" value="1"/>
</dbReference>